<dbReference type="PANTHER" id="PTHR48006">
    <property type="entry name" value="LEUCINE-RICH REPEAT-CONTAINING PROTEIN DDB_G0281931-RELATED"/>
    <property type="match status" value="1"/>
</dbReference>
<dbReference type="Pfam" id="PF07714">
    <property type="entry name" value="PK_Tyr_Ser-Thr"/>
    <property type="match status" value="1"/>
</dbReference>
<dbReference type="PROSITE" id="PS50011">
    <property type="entry name" value="PROTEIN_KINASE_DOM"/>
    <property type="match status" value="1"/>
</dbReference>
<keyword evidence="4" id="KW-1185">Reference proteome</keyword>
<dbReference type="Proteomes" id="UP001415857">
    <property type="component" value="Unassembled WGS sequence"/>
</dbReference>
<dbReference type="GO" id="GO:0005524">
    <property type="term" value="F:ATP binding"/>
    <property type="evidence" value="ECO:0007669"/>
    <property type="project" value="InterPro"/>
</dbReference>
<accession>A0AAP0S2F6</accession>
<protein>
    <recommendedName>
        <fullName evidence="2">Protein kinase domain-containing protein</fullName>
    </recommendedName>
</protein>
<dbReference type="InterPro" id="IPR001245">
    <property type="entry name" value="Ser-Thr/Tyr_kinase_cat_dom"/>
</dbReference>
<dbReference type="InterPro" id="IPR000719">
    <property type="entry name" value="Prot_kinase_dom"/>
</dbReference>
<feature type="domain" description="Protein kinase" evidence="2">
    <location>
        <begin position="65"/>
        <end position="332"/>
    </location>
</feature>
<evidence type="ECO:0000313" key="3">
    <source>
        <dbReference type="EMBL" id="KAK9288674.1"/>
    </source>
</evidence>
<dbReference type="SUPFAM" id="SSF56112">
    <property type="entry name" value="Protein kinase-like (PK-like)"/>
    <property type="match status" value="1"/>
</dbReference>
<comment type="caution">
    <text evidence="3">The sequence shown here is derived from an EMBL/GenBank/DDBJ whole genome shotgun (WGS) entry which is preliminary data.</text>
</comment>
<sequence>MPMVLMKEMKLMMLTTMHTMLKMRRKTKRKEAHNHLQEGRTETSILEAFVTRISLRELIRATSNFSEENIIRLGKMGTMYKGVLLNGSLLAVKRFRNFQHFEKQFIYEVRTLGRLRHNNLVPLFGFCAEEEERLLVYKYMASGNLCEWLHPLEADSKFLEWPLRVRIGIGLARGLAWLHHTCKPRVIHGNISSNCILLDQKFEPKLSNFGTSMILKSNDSNSHIGEAHLSESLLNISKEDVYCFGIVLLEMVTGEKPNQVSDASDNFSGTLVEWITHLWDASRPYNAIDKLLAAQGFDGEIVQFLKVAYNCVKSSPNERPSMLEVYRILSAIGETYRIANDSEILTGNESGIGNHRNENTRDEIIEVIK</sequence>
<dbReference type="InterPro" id="IPR011009">
    <property type="entry name" value="Kinase-like_dom_sf"/>
</dbReference>
<name>A0AAP0S2F6_LIQFO</name>
<evidence type="ECO:0000313" key="4">
    <source>
        <dbReference type="Proteomes" id="UP001415857"/>
    </source>
</evidence>
<dbReference type="InterPro" id="IPR051824">
    <property type="entry name" value="LRR_Rcpt-Like_S/T_Kinase"/>
</dbReference>
<gene>
    <name evidence="3" type="ORF">L1049_017137</name>
</gene>
<evidence type="ECO:0000259" key="2">
    <source>
        <dbReference type="PROSITE" id="PS50011"/>
    </source>
</evidence>
<evidence type="ECO:0000256" key="1">
    <source>
        <dbReference type="ARBA" id="ARBA00004479"/>
    </source>
</evidence>
<dbReference type="AlphaFoldDB" id="A0AAP0S2F6"/>
<reference evidence="3 4" key="1">
    <citation type="journal article" date="2024" name="Plant J.">
        <title>Genome sequences and population genomics reveal climatic adaptation and genomic divergence between two closely related sweetgum species.</title>
        <authorList>
            <person name="Xu W.Q."/>
            <person name="Ren C.Q."/>
            <person name="Zhang X.Y."/>
            <person name="Comes H.P."/>
            <person name="Liu X.H."/>
            <person name="Li Y.G."/>
            <person name="Kettle C.J."/>
            <person name="Jalonen R."/>
            <person name="Gaisberger H."/>
            <person name="Ma Y.Z."/>
            <person name="Qiu Y.X."/>
        </authorList>
    </citation>
    <scope>NUCLEOTIDE SEQUENCE [LARGE SCALE GENOMIC DNA]</scope>
    <source>
        <strain evidence="3">Hangzhou</strain>
    </source>
</reference>
<organism evidence="3 4">
    <name type="scientific">Liquidambar formosana</name>
    <name type="common">Formosan gum</name>
    <dbReference type="NCBI Taxonomy" id="63359"/>
    <lineage>
        <taxon>Eukaryota</taxon>
        <taxon>Viridiplantae</taxon>
        <taxon>Streptophyta</taxon>
        <taxon>Embryophyta</taxon>
        <taxon>Tracheophyta</taxon>
        <taxon>Spermatophyta</taxon>
        <taxon>Magnoliopsida</taxon>
        <taxon>eudicotyledons</taxon>
        <taxon>Gunneridae</taxon>
        <taxon>Pentapetalae</taxon>
        <taxon>Saxifragales</taxon>
        <taxon>Altingiaceae</taxon>
        <taxon>Liquidambar</taxon>
    </lineage>
</organism>
<dbReference type="GO" id="GO:0016020">
    <property type="term" value="C:membrane"/>
    <property type="evidence" value="ECO:0007669"/>
    <property type="project" value="UniProtKB-SubCell"/>
</dbReference>
<dbReference type="Gene3D" id="1.10.510.10">
    <property type="entry name" value="Transferase(Phosphotransferase) domain 1"/>
    <property type="match status" value="1"/>
</dbReference>
<dbReference type="EMBL" id="JBBPBK010000003">
    <property type="protein sequence ID" value="KAK9288674.1"/>
    <property type="molecule type" value="Genomic_DNA"/>
</dbReference>
<proteinExistence type="predicted"/>
<comment type="subcellular location">
    <subcellularLocation>
        <location evidence="1">Membrane</location>
        <topology evidence="1">Single-pass type I membrane protein</topology>
    </subcellularLocation>
</comment>
<dbReference type="PANTHER" id="PTHR48006:SF88">
    <property type="entry name" value="LRR RECEPTOR-LIKE KINASE FAMILY PROTEIN"/>
    <property type="match status" value="1"/>
</dbReference>
<dbReference type="GO" id="GO:0004672">
    <property type="term" value="F:protein kinase activity"/>
    <property type="evidence" value="ECO:0007669"/>
    <property type="project" value="InterPro"/>
</dbReference>
<dbReference type="Gene3D" id="3.30.200.20">
    <property type="entry name" value="Phosphorylase Kinase, domain 1"/>
    <property type="match status" value="1"/>
</dbReference>